<comment type="caution">
    <text evidence="1">The sequence shown here is derived from an EMBL/GenBank/DDBJ whole genome shotgun (WGS) entry which is preliminary data.</text>
</comment>
<accession>A0AAV4TKW0</accession>
<protein>
    <submittedName>
        <fullName evidence="1">Uncharacterized protein</fullName>
    </submittedName>
</protein>
<dbReference type="Proteomes" id="UP001054837">
    <property type="component" value="Unassembled WGS sequence"/>
</dbReference>
<name>A0AAV4TKW0_9ARAC</name>
<dbReference type="AlphaFoldDB" id="A0AAV4TKW0"/>
<dbReference type="EMBL" id="BPLQ01009762">
    <property type="protein sequence ID" value="GIY46379.1"/>
    <property type="molecule type" value="Genomic_DNA"/>
</dbReference>
<organism evidence="1 2">
    <name type="scientific">Caerostris darwini</name>
    <dbReference type="NCBI Taxonomy" id="1538125"/>
    <lineage>
        <taxon>Eukaryota</taxon>
        <taxon>Metazoa</taxon>
        <taxon>Ecdysozoa</taxon>
        <taxon>Arthropoda</taxon>
        <taxon>Chelicerata</taxon>
        <taxon>Arachnida</taxon>
        <taxon>Araneae</taxon>
        <taxon>Araneomorphae</taxon>
        <taxon>Entelegynae</taxon>
        <taxon>Araneoidea</taxon>
        <taxon>Araneidae</taxon>
        <taxon>Caerostris</taxon>
    </lineage>
</organism>
<evidence type="ECO:0000313" key="2">
    <source>
        <dbReference type="Proteomes" id="UP001054837"/>
    </source>
</evidence>
<proteinExistence type="predicted"/>
<keyword evidence="2" id="KW-1185">Reference proteome</keyword>
<evidence type="ECO:0000313" key="1">
    <source>
        <dbReference type="EMBL" id="GIY46379.1"/>
    </source>
</evidence>
<gene>
    <name evidence="1" type="ORF">CDAR_408081</name>
</gene>
<sequence length="147" mass="16451">MSVPISALTLESITTALLLVHGINPKRIAMTIVHSSLSKLTFIKTNKVLEQQRLLVEGVTILPKYDCFPNTKHIAPEASEMNLFSLRDPIASGDMCLQLRNGMSPILLKWAGSRSFSLRVLMNLVITVTAFRTITVSHLRRKLHWSV</sequence>
<reference evidence="1 2" key="1">
    <citation type="submission" date="2021-06" db="EMBL/GenBank/DDBJ databases">
        <title>Caerostris darwini draft genome.</title>
        <authorList>
            <person name="Kono N."/>
            <person name="Arakawa K."/>
        </authorList>
    </citation>
    <scope>NUCLEOTIDE SEQUENCE [LARGE SCALE GENOMIC DNA]</scope>
</reference>